<name>K1Z4Z0_9BACT</name>
<feature type="compositionally biased region" description="Polar residues" evidence="1">
    <location>
        <begin position="1"/>
        <end position="10"/>
    </location>
</feature>
<comment type="caution">
    <text evidence="2">The sequence shown here is derived from an EMBL/GenBank/DDBJ whole genome shotgun (WGS) entry which is preliminary data.</text>
</comment>
<evidence type="ECO:0000256" key="1">
    <source>
        <dbReference type="SAM" id="MobiDB-lite"/>
    </source>
</evidence>
<organism evidence="2">
    <name type="scientific">uncultured bacterium</name>
    <name type="common">gcode 4</name>
    <dbReference type="NCBI Taxonomy" id="1234023"/>
    <lineage>
        <taxon>Bacteria</taxon>
        <taxon>environmental samples</taxon>
    </lineage>
</organism>
<accession>K1Z4Z0</accession>
<feature type="compositionally biased region" description="Pro residues" evidence="1">
    <location>
        <begin position="11"/>
        <end position="21"/>
    </location>
</feature>
<gene>
    <name evidence="2" type="ORF">ACD_71C00170G0005</name>
</gene>
<reference evidence="2" key="1">
    <citation type="journal article" date="2012" name="Science">
        <title>Fermentation, hydrogen, and sulfur metabolism in multiple uncultivated bacterial phyla.</title>
        <authorList>
            <person name="Wrighton K.C."/>
            <person name="Thomas B.C."/>
            <person name="Sharon I."/>
            <person name="Miller C.S."/>
            <person name="Castelle C.J."/>
            <person name="VerBerkmoes N.C."/>
            <person name="Wilkins M.J."/>
            <person name="Hettich R.L."/>
            <person name="Lipton M.S."/>
            <person name="Williams K.H."/>
            <person name="Long P.E."/>
            <person name="Banfield J.F."/>
        </authorList>
    </citation>
    <scope>NUCLEOTIDE SEQUENCE [LARGE SCALE GENOMIC DNA]</scope>
</reference>
<proteinExistence type="predicted"/>
<dbReference type="EMBL" id="AMFJ01028901">
    <property type="protein sequence ID" value="EKD44351.1"/>
    <property type="molecule type" value="Genomic_DNA"/>
</dbReference>
<dbReference type="AlphaFoldDB" id="K1Z4Z0"/>
<sequence length="65" mass="7885">MLFKDNSTQLPIPPTFIPKNPPFLHNRPPKQTERTFHTKPTVIWEIYFFWEYRSESFLCGESIER</sequence>
<evidence type="ECO:0000313" key="2">
    <source>
        <dbReference type="EMBL" id="EKD44351.1"/>
    </source>
</evidence>
<protein>
    <submittedName>
        <fullName evidence="2">Uncharacterized protein</fullName>
    </submittedName>
</protein>
<feature type="region of interest" description="Disordered" evidence="1">
    <location>
        <begin position="1"/>
        <end position="33"/>
    </location>
</feature>